<comment type="caution">
    <text evidence="16">The sequence shown here is derived from an EMBL/GenBank/DDBJ whole genome shotgun (WGS) entry which is preliminary data.</text>
</comment>
<accession>A0A4Y9ESL2</accession>
<proteinExistence type="predicted"/>
<evidence type="ECO:0000256" key="5">
    <source>
        <dbReference type="ARBA" id="ARBA00022679"/>
    </source>
</evidence>
<evidence type="ECO:0000256" key="2">
    <source>
        <dbReference type="ARBA" id="ARBA00004141"/>
    </source>
</evidence>
<protein>
    <recommendedName>
        <fullName evidence="3">histidine kinase</fullName>
        <ecNumber evidence="3">2.7.13.3</ecNumber>
    </recommendedName>
</protein>
<evidence type="ECO:0000256" key="4">
    <source>
        <dbReference type="ARBA" id="ARBA00022553"/>
    </source>
</evidence>
<keyword evidence="12 13" id="KW-0472">Membrane</keyword>
<evidence type="ECO:0000256" key="11">
    <source>
        <dbReference type="ARBA" id="ARBA00023012"/>
    </source>
</evidence>
<evidence type="ECO:0000256" key="8">
    <source>
        <dbReference type="ARBA" id="ARBA00022777"/>
    </source>
</evidence>
<evidence type="ECO:0000259" key="15">
    <source>
        <dbReference type="PROSITE" id="PS50885"/>
    </source>
</evidence>
<dbReference type="GO" id="GO:0005886">
    <property type="term" value="C:plasma membrane"/>
    <property type="evidence" value="ECO:0007669"/>
    <property type="project" value="TreeGrafter"/>
</dbReference>
<dbReference type="InterPro" id="IPR036097">
    <property type="entry name" value="HisK_dim/P_sf"/>
</dbReference>
<dbReference type="SUPFAM" id="SSF47384">
    <property type="entry name" value="Homodimeric domain of signal transducing histidine kinase"/>
    <property type="match status" value="1"/>
</dbReference>
<dbReference type="InterPro" id="IPR036890">
    <property type="entry name" value="HATPase_C_sf"/>
</dbReference>
<dbReference type="CDD" id="cd00082">
    <property type="entry name" value="HisKA"/>
    <property type="match status" value="1"/>
</dbReference>
<dbReference type="GO" id="GO:0000155">
    <property type="term" value="F:phosphorelay sensor kinase activity"/>
    <property type="evidence" value="ECO:0007669"/>
    <property type="project" value="InterPro"/>
</dbReference>
<dbReference type="InterPro" id="IPR003660">
    <property type="entry name" value="HAMP_dom"/>
</dbReference>
<dbReference type="PRINTS" id="PR00344">
    <property type="entry name" value="BCTRLSENSOR"/>
</dbReference>
<dbReference type="EMBL" id="SIHO01000001">
    <property type="protein sequence ID" value="TFU06300.1"/>
    <property type="molecule type" value="Genomic_DNA"/>
</dbReference>
<feature type="transmembrane region" description="Helical" evidence="13">
    <location>
        <begin position="185"/>
        <end position="206"/>
    </location>
</feature>
<evidence type="ECO:0000259" key="14">
    <source>
        <dbReference type="PROSITE" id="PS50109"/>
    </source>
</evidence>
<evidence type="ECO:0000313" key="16">
    <source>
        <dbReference type="EMBL" id="TFU06300.1"/>
    </source>
</evidence>
<dbReference type="GO" id="GO:0005524">
    <property type="term" value="F:ATP binding"/>
    <property type="evidence" value="ECO:0007669"/>
    <property type="project" value="UniProtKB-KW"/>
</dbReference>
<dbReference type="OrthoDB" id="913606at2"/>
<keyword evidence="4" id="KW-0597">Phosphoprotein</keyword>
<evidence type="ECO:0000256" key="3">
    <source>
        <dbReference type="ARBA" id="ARBA00012438"/>
    </source>
</evidence>
<keyword evidence="7" id="KW-0547">Nucleotide-binding</keyword>
<name>A0A4Y9ESL2_9SPHN</name>
<gene>
    <name evidence="16" type="ORF">EUV02_04690</name>
</gene>
<dbReference type="Pfam" id="PF02518">
    <property type="entry name" value="HATPase_c"/>
    <property type="match status" value="1"/>
</dbReference>
<keyword evidence="10 13" id="KW-1133">Transmembrane helix</keyword>
<dbReference type="InterPro" id="IPR005467">
    <property type="entry name" value="His_kinase_dom"/>
</dbReference>
<keyword evidence="5" id="KW-0808">Transferase</keyword>
<evidence type="ECO:0000256" key="9">
    <source>
        <dbReference type="ARBA" id="ARBA00022840"/>
    </source>
</evidence>
<evidence type="ECO:0000313" key="17">
    <source>
        <dbReference type="Proteomes" id="UP000297737"/>
    </source>
</evidence>
<dbReference type="PANTHER" id="PTHR45436">
    <property type="entry name" value="SENSOR HISTIDINE KINASE YKOH"/>
    <property type="match status" value="1"/>
</dbReference>
<dbReference type="PROSITE" id="PS50109">
    <property type="entry name" value="HIS_KIN"/>
    <property type="match status" value="1"/>
</dbReference>
<comment type="catalytic activity">
    <reaction evidence="1">
        <text>ATP + protein L-histidine = ADP + protein N-phospho-L-histidine.</text>
        <dbReference type="EC" id="2.7.13.3"/>
    </reaction>
</comment>
<evidence type="ECO:0000256" key="1">
    <source>
        <dbReference type="ARBA" id="ARBA00000085"/>
    </source>
</evidence>
<dbReference type="SMART" id="SM00387">
    <property type="entry name" value="HATPase_c"/>
    <property type="match status" value="1"/>
</dbReference>
<evidence type="ECO:0000256" key="7">
    <source>
        <dbReference type="ARBA" id="ARBA00022741"/>
    </source>
</evidence>
<evidence type="ECO:0000256" key="10">
    <source>
        <dbReference type="ARBA" id="ARBA00022989"/>
    </source>
</evidence>
<sequence>MFRTCAASSALTASRRSAGWAISCRPRRRSGTVKHYSLRRAMTAAIMIPLALAITAMAISAVAVTQRTVALLLDDQMQQEASFVLFLARHEATEGEAIGQTPTVRSPEFEQLFGVQNGFRIWSGSIVVTQSGALPAASNPPAPGFSDRSIGRQRWRSFAITYPGEPVIVEISQSSQLRDTVVREIMLSLLLPVLSLILAIGAIIYIQVAAALRPVLQISEQIDARAPSNLEPLHGHRVPVEIAPLFDAFNRLIARMRAAIAHEREFVDNAAHELRTPIAAVKARAQVVERALDGDSNRQAIARGLVAATNRAAGVIDQLLDLSRLSSSEVVRKPVDMSKLTDAVARVMVSAAIAKSQNFEADIAPDIIVEGQLEALMMVVRNLLDNAIRYTPAGGDVRVALARRDDGKVALSVSDSGPGVPPERQRAMFDRFVRLSSSEPGSGLGLSIVDRIVMRHNGEITVANRDPHGLIVTVTLPAPRGA</sequence>
<keyword evidence="11" id="KW-0902">Two-component regulatory system</keyword>
<dbReference type="Proteomes" id="UP000297737">
    <property type="component" value="Unassembled WGS sequence"/>
</dbReference>
<dbReference type="Pfam" id="PF00512">
    <property type="entry name" value="HisKA"/>
    <property type="match status" value="1"/>
</dbReference>
<dbReference type="Gene3D" id="1.10.287.130">
    <property type="match status" value="1"/>
</dbReference>
<feature type="domain" description="HAMP" evidence="15">
    <location>
        <begin position="209"/>
        <end position="261"/>
    </location>
</feature>
<feature type="transmembrane region" description="Helical" evidence="13">
    <location>
        <begin position="45"/>
        <end position="64"/>
    </location>
</feature>
<reference evidence="16 17" key="1">
    <citation type="submission" date="2019-02" db="EMBL/GenBank/DDBJ databases">
        <title>Polymorphobacter sp. isolated from the lake at the Tibet of China.</title>
        <authorList>
            <person name="Li A."/>
        </authorList>
    </citation>
    <scope>NUCLEOTIDE SEQUENCE [LARGE SCALE GENOMIC DNA]</scope>
    <source>
        <strain evidence="16 17">DJ1R-1</strain>
    </source>
</reference>
<keyword evidence="8" id="KW-0418">Kinase</keyword>
<evidence type="ECO:0000256" key="6">
    <source>
        <dbReference type="ARBA" id="ARBA00022692"/>
    </source>
</evidence>
<evidence type="ECO:0000256" key="12">
    <source>
        <dbReference type="ARBA" id="ARBA00023136"/>
    </source>
</evidence>
<keyword evidence="6 13" id="KW-0812">Transmembrane</keyword>
<dbReference type="PANTHER" id="PTHR45436:SF14">
    <property type="entry name" value="SENSOR PROTEIN QSEC"/>
    <property type="match status" value="1"/>
</dbReference>
<dbReference type="Gene3D" id="3.30.565.10">
    <property type="entry name" value="Histidine kinase-like ATPase, C-terminal domain"/>
    <property type="match status" value="1"/>
</dbReference>
<dbReference type="SMART" id="SM00388">
    <property type="entry name" value="HisKA"/>
    <property type="match status" value="1"/>
</dbReference>
<keyword evidence="17" id="KW-1185">Reference proteome</keyword>
<organism evidence="16 17">
    <name type="scientific">Glacieibacterium arshaanense</name>
    <dbReference type="NCBI Taxonomy" id="2511025"/>
    <lineage>
        <taxon>Bacteria</taxon>
        <taxon>Pseudomonadati</taxon>
        <taxon>Pseudomonadota</taxon>
        <taxon>Alphaproteobacteria</taxon>
        <taxon>Sphingomonadales</taxon>
        <taxon>Sphingosinicellaceae</taxon>
        <taxon>Glacieibacterium</taxon>
    </lineage>
</organism>
<evidence type="ECO:0000256" key="13">
    <source>
        <dbReference type="SAM" id="Phobius"/>
    </source>
</evidence>
<dbReference type="AlphaFoldDB" id="A0A4Y9ESL2"/>
<keyword evidence="9" id="KW-0067">ATP-binding</keyword>
<dbReference type="InterPro" id="IPR003661">
    <property type="entry name" value="HisK_dim/P_dom"/>
</dbReference>
<dbReference type="EC" id="2.7.13.3" evidence="3"/>
<dbReference type="PROSITE" id="PS50885">
    <property type="entry name" value="HAMP"/>
    <property type="match status" value="1"/>
</dbReference>
<dbReference type="SUPFAM" id="SSF55874">
    <property type="entry name" value="ATPase domain of HSP90 chaperone/DNA topoisomerase II/histidine kinase"/>
    <property type="match status" value="1"/>
</dbReference>
<dbReference type="InterPro" id="IPR003594">
    <property type="entry name" value="HATPase_dom"/>
</dbReference>
<comment type="subcellular location">
    <subcellularLocation>
        <location evidence="2">Membrane</location>
        <topology evidence="2">Multi-pass membrane protein</topology>
    </subcellularLocation>
</comment>
<dbReference type="InterPro" id="IPR050428">
    <property type="entry name" value="TCS_sensor_his_kinase"/>
</dbReference>
<feature type="domain" description="Histidine kinase" evidence="14">
    <location>
        <begin position="269"/>
        <end position="480"/>
    </location>
</feature>
<dbReference type="InterPro" id="IPR004358">
    <property type="entry name" value="Sig_transdc_His_kin-like_C"/>
</dbReference>